<dbReference type="GO" id="GO:0003677">
    <property type="term" value="F:DNA binding"/>
    <property type="evidence" value="ECO:0007669"/>
    <property type="project" value="InterPro"/>
</dbReference>
<evidence type="ECO:0000256" key="1">
    <source>
        <dbReference type="ARBA" id="ARBA00010641"/>
    </source>
</evidence>
<proteinExistence type="inferred from homology"/>
<dbReference type="InterPro" id="IPR039425">
    <property type="entry name" value="RNA_pol_sigma-70-like"/>
</dbReference>
<evidence type="ECO:0000313" key="8">
    <source>
        <dbReference type="Proteomes" id="UP000742786"/>
    </source>
</evidence>
<dbReference type="Gene3D" id="1.10.1740.10">
    <property type="match status" value="1"/>
</dbReference>
<dbReference type="InterPro" id="IPR013324">
    <property type="entry name" value="RNA_pol_sigma_r3/r4-like"/>
</dbReference>
<organism evidence="7 8">
    <name type="scientific">Georgfuchsia toluolica</name>
    <dbReference type="NCBI Taxonomy" id="424218"/>
    <lineage>
        <taxon>Bacteria</taxon>
        <taxon>Pseudomonadati</taxon>
        <taxon>Pseudomonadota</taxon>
        <taxon>Betaproteobacteria</taxon>
        <taxon>Nitrosomonadales</taxon>
        <taxon>Sterolibacteriaceae</taxon>
        <taxon>Georgfuchsia</taxon>
    </lineage>
</organism>
<dbReference type="RefSeq" id="WP_220635531.1">
    <property type="nucleotide sequence ID" value="NZ_CAJQUM010000001.1"/>
</dbReference>
<dbReference type="AlphaFoldDB" id="A0A916J2V8"/>
<keyword evidence="2" id="KW-0805">Transcription regulation</keyword>
<dbReference type="InterPro" id="IPR053866">
    <property type="entry name" value="PhyR_sigma2"/>
</dbReference>
<dbReference type="GO" id="GO:0006352">
    <property type="term" value="P:DNA-templated transcription initiation"/>
    <property type="evidence" value="ECO:0007669"/>
    <property type="project" value="InterPro"/>
</dbReference>
<evidence type="ECO:0000256" key="2">
    <source>
        <dbReference type="ARBA" id="ARBA00023015"/>
    </source>
</evidence>
<dbReference type="InterPro" id="IPR014284">
    <property type="entry name" value="RNA_pol_sigma-70_dom"/>
</dbReference>
<keyword evidence="8" id="KW-1185">Reference proteome</keyword>
<dbReference type="Pfam" id="PF22029">
    <property type="entry name" value="PhyR_sigma2"/>
    <property type="match status" value="1"/>
</dbReference>
<protein>
    <submittedName>
        <fullName evidence="7">RNA polymerase sigma70</fullName>
    </submittedName>
</protein>
<comment type="caution">
    <text evidence="7">The sequence shown here is derived from an EMBL/GenBank/DDBJ whole genome shotgun (WGS) entry which is preliminary data.</text>
</comment>
<name>A0A916J2V8_9PROT</name>
<dbReference type="InterPro" id="IPR036388">
    <property type="entry name" value="WH-like_DNA-bd_sf"/>
</dbReference>
<keyword evidence="4" id="KW-0804">Transcription</keyword>
<dbReference type="NCBIfam" id="TIGR02937">
    <property type="entry name" value="sigma70-ECF"/>
    <property type="match status" value="1"/>
</dbReference>
<dbReference type="GO" id="GO:0016987">
    <property type="term" value="F:sigma factor activity"/>
    <property type="evidence" value="ECO:0007669"/>
    <property type="project" value="UniProtKB-KW"/>
</dbReference>
<dbReference type="InterPro" id="IPR013325">
    <property type="entry name" value="RNA_pol_sigma_r2"/>
</dbReference>
<evidence type="ECO:0000259" key="5">
    <source>
        <dbReference type="Pfam" id="PF08281"/>
    </source>
</evidence>
<evidence type="ECO:0000256" key="4">
    <source>
        <dbReference type="ARBA" id="ARBA00023163"/>
    </source>
</evidence>
<comment type="similarity">
    <text evidence="1">Belongs to the sigma-70 factor family. ECF subfamily.</text>
</comment>
<dbReference type="SUPFAM" id="SSF88946">
    <property type="entry name" value="Sigma2 domain of RNA polymerase sigma factors"/>
    <property type="match status" value="1"/>
</dbReference>
<dbReference type="PANTHER" id="PTHR43133:SF25">
    <property type="entry name" value="RNA POLYMERASE SIGMA FACTOR RFAY-RELATED"/>
    <property type="match status" value="1"/>
</dbReference>
<keyword evidence="3" id="KW-0731">Sigma factor</keyword>
<dbReference type="SUPFAM" id="SSF88659">
    <property type="entry name" value="Sigma3 and sigma4 domains of RNA polymerase sigma factors"/>
    <property type="match status" value="1"/>
</dbReference>
<feature type="domain" description="RNA polymerase sigma factor 70 region 4 type 2" evidence="5">
    <location>
        <begin position="104"/>
        <end position="154"/>
    </location>
</feature>
<sequence length="171" mass="19641">MKDTVEDPRADIAGLLPRLRRFARVLTRNREDADDLVQVAVERALRRTDQWQPGSRLDSWIFRIMKNAWIDEVRTRARRNRVFSHEEEGEHIDVSYNEQHINAMAVRKAMEQLSDDHRLAIGLVLVEGLPYKEAAEVLNIPVGTLTSRLSRGREILQAILSGGETRHEGLP</sequence>
<dbReference type="EMBL" id="CAJQUM010000001">
    <property type="protein sequence ID" value="CAG4883582.1"/>
    <property type="molecule type" value="Genomic_DNA"/>
</dbReference>
<feature type="domain" description="PhyR sigma2" evidence="6">
    <location>
        <begin position="12"/>
        <end position="65"/>
    </location>
</feature>
<evidence type="ECO:0000313" key="7">
    <source>
        <dbReference type="EMBL" id="CAG4883582.1"/>
    </source>
</evidence>
<dbReference type="CDD" id="cd06171">
    <property type="entry name" value="Sigma70_r4"/>
    <property type="match status" value="1"/>
</dbReference>
<reference evidence="7" key="1">
    <citation type="submission" date="2021-04" db="EMBL/GenBank/DDBJ databases">
        <authorList>
            <person name="Hornung B."/>
        </authorList>
    </citation>
    <scope>NUCLEOTIDE SEQUENCE</scope>
    <source>
        <strain evidence="7">G5G6</strain>
    </source>
</reference>
<gene>
    <name evidence="7" type="ORF">GTOL_11465</name>
</gene>
<dbReference type="InterPro" id="IPR013249">
    <property type="entry name" value="RNA_pol_sigma70_r4_t2"/>
</dbReference>
<dbReference type="Proteomes" id="UP000742786">
    <property type="component" value="Unassembled WGS sequence"/>
</dbReference>
<evidence type="ECO:0000256" key="3">
    <source>
        <dbReference type="ARBA" id="ARBA00023082"/>
    </source>
</evidence>
<dbReference type="Pfam" id="PF08281">
    <property type="entry name" value="Sigma70_r4_2"/>
    <property type="match status" value="1"/>
</dbReference>
<evidence type="ECO:0000259" key="6">
    <source>
        <dbReference type="Pfam" id="PF22029"/>
    </source>
</evidence>
<dbReference type="Gene3D" id="1.10.10.10">
    <property type="entry name" value="Winged helix-like DNA-binding domain superfamily/Winged helix DNA-binding domain"/>
    <property type="match status" value="1"/>
</dbReference>
<dbReference type="PANTHER" id="PTHR43133">
    <property type="entry name" value="RNA POLYMERASE ECF-TYPE SIGMA FACTO"/>
    <property type="match status" value="1"/>
</dbReference>
<accession>A0A916J2V8</accession>